<dbReference type="PANTHER" id="PTHR42928:SF5">
    <property type="entry name" value="BLR1237 PROTEIN"/>
    <property type="match status" value="1"/>
</dbReference>
<evidence type="ECO:0000256" key="1">
    <source>
        <dbReference type="ARBA" id="ARBA00006987"/>
    </source>
</evidence>
<dbReference type="EMBL" id="AP014685">
    <property type="protein sequence ID" value="BAR61163.1"/>
    <property type="molecule type" value="Genomic_DNA"/>
</dbReference>
<sequence length="330" mass="34901">MKTEETSMRSMWLVLASVMLLATSPAKAQDGYPSKQVTVIVPFAAGGTADIFARMVSNHLQVKLGKPFVVENVGGAGSILGVTRLAKSAPDGITLGLASTSALAINPSLYGPKLSYQPDKDLVPVAQISVVPNVLVVNPNKIKARTVPELIAYLKANPDKVSFGSAGVGTSQHLAGELFQQMTGTKMVHVPYKGSSQMLTDLLSGQIDLAFDNVPLLLPQVKTGQLAMLATATPKRAAFDPEVPAVAEFLPGFEAVAWHGFLVPAGTPKPIVEKLSAEIRAFMQQPDTVQKMAELGAAAVAVDSEPFAAYITAETARWKKVIEAANIKLE</sequence>
<accession>A0A0E4BVS6</accession>
<dbReference type="AlphaFoldDB" id="A0A0E4BVS6"/>
<feature type="chain" id="PRO_5002419276" description="Tripartite tricarboxylate transporter substrate binding protein" evidence="2">
    <location>
        <begin position="29"/>
        <end position="330"/>
    </location>
</feature>
<evidence type="ECO:0000256" key="2">
    <source>
        <dbReference type="SAM" id="SignalP"/>
    </source>
</evidence>
<dbReference type="Proteomes" id="UP000063308">
    <property type="component" value="Chromosome"/>
</dbReference>
<evidence type="ECO:0000313" key="4">
    <source>
        <dbReference type="Proteomes" id="UP000063308"/>
    </source>
</evidence>
<evidence type="ECO:0000313" key="3">
    <source>
        <dbReference type="EMBL" id="BAR61163.1"/>
    </source>
</evidence>
<dbReference type="PANTHER" id="PTHR42928">
    <property type="entry name" value="TRICARBOXYLATE-BINDING PROTEIN"/>
    <property type="match status" value="1"/>
</dbReference>
<dbReference type="Pfam" id="PF03401">
    <property type="entry name" value="TctC"/>
    <property type="match status" value="1"/>
</dbReference>
<comment type="similarity">
    <text evidence="1">Belongs to the UPF0065 (bug) family.</text>
</comment>
<keyword evidence="2" id="KW-0732">Signal</keyword>
<dbReference type="InterPro" id="IPR005064">
    <property type="entry name" value="BUG"/>
</dbReference>
<protein>
    <recommendedName>
        <fullName evidence="5">Tripartite tricarboxylate transporter substrate binding protein</fullName>
    </recommendedName>
</protein>
<gene>
    <name evidence="3" type="ORF">NK6_8012</name>
</gene>
<dbReference type="PIRSF" id="PIRSF017082">
    <property type="entry name" value="YflP"/>
    <property type="match status" value="1"/>
</dbReference>
<dbReference type="SUPFAM" id="SSF53850">
    <property type="entry name" value="Periplasmic binding protein-like II"/>
    <property type="match status" value="1"/>
</dbReference>
<dbReference type="Gene3D" id="3.40.190.10">
    <property type="entry name" value="Periplasmic binding protein-like II"/>
    <property type="match status" value="1"/>
</dbReference>
<dbReference type="InterPro" id="IPR042100">
    <property type="entry name" value="Bug_dom1"/>
</dbReference>
<proteinExistence type="inferred from homology"/>
<name>A0A0E4BVS6_9BRAD</name>
<evidence type="ECO:0008006" key="5">
    <source>
        <dbReference type="Google" id="ProtNLM"/>
    </source>
</evidence>
<dbReference type="Gene3D" id="3.40.190.150">
    <property type="entry name" value="Bordetella uptake gene, domain 1"/>
    <property type="match status" value="1"/>
</dbReference>
<reference evidence="3 4" key="1">
    <citation type="submission" date="2014-11" db="EMBL/GenBank/DDBJ databases">
        <title>Symbiosis island explosion on the genome of extra-slow-growing strains of soybean bradyrhizobia with massive insertion sequences.</title>
        <authorList>
            <person name="Iida T."/>
            <person name="Minamisawa K."/>
        </authorList>
    </citation>
    <scope>NUCLEOTIDE SEQUENCE [LARGE SCALE GENOMIC DNA]</scope>
    <source>
        <strain evidence="3 4">NK6</strain>
    </source>
</reference>
<organism evidence="3 4">
    <name type="scientific">Bradyrhizobium diazoefficiens</name>
    <dbReference type="NCBI Taxonomy" id="1355477"/>
    <lineage>
        <taxon>Bacteria</taxon>
        <taxon>Pseudomonadati</taxon>
        <taxon>Pseudomonadota</taxon>
        <taxon>Alphaproteobacteria</taxon>
        <taxon>Hyphomicrobiales</taxon>
        <taxon>Nitrobacteraceae</taxon>
        <taxon>Bradyrhizobium</taxon>
    </lineage>
</organism>
<feature type="signal peptide" evidence="2">
    <location>
        <begin position="1"/>
        <end position="28"/>
    </location>
</feature>
<dbReference type="CDD" id="cd13578">
    <property type="entry name" value="PBP2_Bug27"/>
    <property type="match status" value="1"/>
</dbReference>